<feature type="coiled-coil region" evidence="1">
    <location>
        <begin position="286"/>
        <end position="435"/>
    </location>
</feature>
<keyword evidence="1" id="KW-0175">Coiled coil</keyword>
<feature type="compositionally biased region" description="Basic and acidic residues" evidence="2">
    <location>
        <begin position="208"/>
        <end position="220"/>
    </location>
</feature>
<evidence type="ECO:0000256" key="1">
    <source>
        <dbReference type="SAM" id="Coils"/>
    </source>
</evidence>
<dbReference type="PANTHER" id="PTHR47270:SF3">
    <property type="entry name" value="HYPOTETICAL PROTEIN"/>
    <property type="match status" value="1"/>
</dbReference>
<sequence length="1359" mass="154855">MFKLQRPNSKSTKSGERVDFKFSSFQALQVPKGWDRLFLSMISAESGKTVAKLGKALVRSGNCQWTETISESVWVSKESEECIFKFVVSMGSSRAGILGEATINMASYTSSKMSSSPVLLPLKKCSHGTVLQVKIQCLTPRANISEQDRGEDVDHHGYNANRTGAAHTSLLHGAKLSSSRAPGLVSHQEDNKNKELSYSSSDSNSISDLDRDSRKTEKDLSSTPQRHFGASSKIDSAQDNYPFDDSSFSSQSSRKSSSRNPMLDSRISGKESGVASPNNHGSKHLLEAAGSTIEELRAEAKMWERNARKLMVDLDSLRSEFLDQSKKQADLVMELSAAYTEQGGLKKEVEQLKLMLEDATQKQRSMEDSTFQTEGLTPIQKELESEIKYQQQANANLSLQLQRSQESNIELVSILQELEQTIEQQKAEIENLSALQLKDTEINSSSENTLMENKDVLIQLQQLQDSEKALKTNVQHLEKALHEKMNELEKERKLNSQSLLDIERDYKFQLCVKDEEIAKLQAKGQSSMVGVCSEDSAQVDGRNLDLIKEIEILKEKVQELERDCNELTDENLELLLKLKDSKNQSLEKCESFSSASSDLPTKSFSAQSDVSDTEPQVYDLEFKTKMKEAEQWATFEAPELFSELLNQLEMAVHILTKPLSIPSDVSNKCELLLQTLVNANKKDSPNLKVLGESIAKYFFELNSLLDDRISEFERIFGCSEIEIQKRDETIAEAQTNLEDHVLKVQQLESSKAELEADFQNLQKRLSQVESETGKLLHDLGVRDEQNGILISANELLERKSAGLEVAKQELESKLVQLEEENLLLQGNITGMDNLNENMQVMQAQLLEAQRYSDCLSAENQDLQESVVRLTEERDSLKKLNEELLRKEWELLEHCEKMKARLERTETAFFDSSKKVEALEENLNSTLEAFSLKEKSLKSELENLLQQHKVTANQMHLETLTEVENLQEEVDRLTKEITVVHSEKERLESEISILLADKEKLESAVTEAQSKLETAEHEINTLRAESELQVQSMTSDLTASKQSHETVMANNEKMMKQLATYRATEEKLKTAVNNLELKLTVTEYENQQLREENASKKFQLQNVSDIQDEVIVLKNKVEEYRIEKEKLEASLDTITADYESLKAEKLSCTKRLSSLEESMIEHENYKQKAISLEEKLLQVEGDLFAKETLCVEEKAYLENELSEVKEMNKQYQLKIYQLEEEKSEWLQKARALEAKLEKEYDLSRKVSNKYVAEVVDTHPVEMTYELAEVPEAEKMHKIQLQSFSSEEQSSGTMDSNKSLVDEHKMIRERFERTKSSLETELRDLRERYLQMSLKYAEVEAEREDLVMKLKSVKSGKRWFG</sequence>
<feature type="domain" description="C2 NT-type" evidence="3">
    <location>
        <begin position="8"/>
        <end position="139"/>
    </location>
</feature>
<feature type="coiled-coil region" evidence="1">
    <location>
        <begin position="460"/>
        <end position="505"/>
    </location>
</feature>
<evidence type="ECO:0000259" key="3">
    <source>
        <dbReference type="PROSITE" id="PS51840"/>
    </source>
</evidence>
<dbReference type="Proteomes" id="UP001161247">
    <property type="component" value="Chromosome 3"/>
</dbReference>
<feature type="coiled-coil region" evidence="1">
    <location>
        <begin position="543"/>
        <end position="584"/>
    </location>
</feature>
<dbReference type="InterPro" id="IPR019448">
    <property type="entry name" value="NT-C2"/>
</dbReference>
<name>A0AAV1CR91_OLDCO</name>
<evidence type="ECO:0000256" key="2">
    <source>
        <dbReference type="SAM" id="MobiDB-lite"/>
    </source>
</evidence>
<organism evidence="4 5">
    <name type="scientific">Oldenlandia corymbosa var. corymbosa</name>
    <dbReference type="NCBI Taxonomy" id="529605"/>
    <lineage>
        <taxon>Eukaryota</taxon>
        <taxon>Viridiplantae</taxon>
        <taxon>Streptophyta</taxon>
        <taxon>Embryophyta</taxon>
        <taxon>Tracheophyta</taxon>
        <taxon>Spermatophyta</taxon>
        <taxon>Magnoliopsida</taxon>
        <taxon>eudicotyledons</taxon>
        <taxon>Gunneridae</taxon>
        <taxon>Pentapetalae</taxon>
        <taxon>asterids</taxon>
        <taxon>lamiids</taxon>
        <taxon>Gentianales</taxon>
        <taxon>Rubiaceae</taxon>
        <taxon>Rubioideae</taxon>
        <taxon>Spermacoceae</taxon>
        <taxon>Hedyotis-Oldenlandia complex</taxon>
        <taxon>Oldenlandia</taxon>
    </lineage>
</organism>
<dbReference type="Pfam" id="PF10358">
    <property type="entry name" value="NT-C2"/>
    <property type="match status" value="1"/>
</dbReference>
<dbReference type="PANTHER" id="PTHR47270">
    <property type="entry name" value="PROTEIN MLP1-LIKE"/>
    <property type="match status" value="1"/>
</dbReference>
<feature type="compositionally biased region" description="Low complexity" evidence="2">
    <location>
        <begin position="246"/>
        <end position="255"/>
    </location>
</feature>
<reference evidence="4" key="1">
    <citation type="submission" date="2023-03" db="EMBL/GenBank/DDBJ databases">
        <authorList>
            <person name="Julca I."/>
        </authorList>
    </citation>
    <scope>NUCLEOTIDE SEQUENCE</scope>
</reference>
<dbReference type="PROSITE" id="PS51840">
    <property type="entry name" value="C2_NT"/>
    <property type="match status" value="1"/>
</dbReference>
<feature type="coiled-coil region" evidence="1">
    <location>
        <begin position="1057"/>
        <end position="1234"/>
    </location>
</feature>
<feature type="coiled-coil region" evidence="1">
    <location>
        <begin position="730"/>
        <end position="889"/>
    </location>
</feature>
<feature type="coiled-coil region" evidence="1">
    <location>
        <begin position="1306"/>
        <end position="1340"/>
    </location>
</feature>
<feature type="coiled-coil region" evidence="1">
    <location>
        <begin position="926"/>
        <end position="1024"/>
    </location>
</feature>
<gene>
    <name evidence="4" type="ORF">OLC1_LOCUS8257</name>
</gene>
<protein>
    <submittedName>
        <fullName evidence="4">OLC1v1034419C1</fullName>
    </submittedName>
</protein>
<accession>A0AAV1CR91</accession>
<dbReference type="EMBL" id="OX459120">
    <property type="protein sequence ID" value="CAI9097897.1"/>
    <property type="molecule type" value="Genomic_DNA"/>
</dbReference>
<proteinExistence type="predicted"/>
<keyword evidence="5" id="KW-1185">Reference proteome</keyword>
<evidence type="ECO:0000313" key="4">
    <source>
        <dbReference type="EMBL" id="CAI9097897.1"/>
    </source>
</evidence>
<evidence type="ECO:0000313" key="5">
    <source>
        <dbReference type="Proteomes" id="UP001161247"/>
    </source>
</evidence>
<feature type="region of interest" description="Disordered" evidence="2">
    <location>
        <begin position="176"/>
        <end position="283"/>
    </location>
</feature>
<feature type="compositionally biased region" description="Low complexity" evidence="2">
    <location>
        <begin position="197"/>
        <end position="207"/>
    </location>
</feature>